<protein>
    <submittedName>
        <fullName evidence="2">2'5'-phosphodiesterase 12</fullName>
        <ecNumber evidence="2">3.1.13.4</ecNumber>
        <ecNumber evidence="2">3.1.4.-</ecNumber>
    </submittedName>
</protein>
<dbReference type="Gene3D" id="3.60.10.10">
    <property type="entry name" value="Endonuclease/exonuclease/phosphatase"/>
    <property type="match status" value="1"/>
</dbReference>
<dbReference type="EC" id="3.1.13.4" evidence="2"/>
<dbReference type="Proteomes" id="UP000002899">
    <property type="component" value="Chromosome IV"/>
</dbReference>
<evidence type="ECO:0000313" key="2">
    <source>
        <dbReference type="EMBL" id="CCF76155.1"/>
    </source>
</evidence>
<dbReference type="OrthoDB" id="412787at2759"/>
<dbReference type="EMBL" id="LN871599">
    <property type="protein sequence ID" value="CCF76155.1"/>
    <property type="molecule type" value="Genomic_DNA"/>
</dbReference>
<dbReference type="RefSeq" id="XP_012650563.1">
    <property type="nucleotide sequence ID" value="XM_012795109.1"/>
</dbReference>
<dbReference type="GO" id="GO:0005739">
    <property type="term" value="C:mitochondrion"/>
    <property type="evidence" value="ECO:0007669"/>
    <property type="project" value="TreeGrafter"/>
</dbReference>
<evidence type="ECO:0000313" key="3">
    <source>
        <dbReference type="Proteomes" id="UP000002899"/>
    </source>
</evidence>
<dbReference type="EC" id="3.1.4.-" evidence="2"/>
<reference evidence="2 3" key="1">
    <citation type="journal article" date="2012" name="Nucleic Acids Res.">
        <title>Sequencing of the smallest Apicomplexan genome from the human pathogen Babesia microti.</title>
        <authorList>
            <person name="Cornillot E."/>
            <person name="Hadj-Kaddour K."/>
            <person name="Dassouli A."/>
            <person name="Noel B."/>
            <person name="Ranwez V."/>
            <person name="Vacherie B."/>
            <person name="Augagneur Y."/>
            <person name="Bres V."/>
            <person name="Duclos A."/>
            <person name="Randazzo S."/>
            <person name="Carcy B."/>
            <person name="Debierre-Grockiego F."/>
            <person name="Delbecq S."/>
            <person name="Moubri-Menage K."/>
            <person name="Shams-Eldin H."/>
            <person name="Usmani-Brown S."/>
            <person name="Bringaud F."/>
            <person name="Wincker P."/>
            <person name="Vivares C.P."/>
            <person name="Schwarz R.T."/>
            <person name="Schetters T.P."/>
            <person name="Krause P.J."/>
            <person name="Gorenflot A."/>
            <person name="Berry V."/>
            <person name="Barbe V."/>
            <person name="Ben Mamoun C."/>
        </authorList>
    </citation>
    <scope>NUCLEOTIDE SEQUENCE [LARGE SCALE GENOMIC DNA]</scope>
    <source>
        <strain evidence="2 3">RI</strain>
    </source>
</reference>
<evidence type="ECO:0000259" key="1">
    <source>
        <dbReference type="Pfam" id="PF03372"/>
    </source>
</evidence>
<dbReference type="PANTHER" id="PTHR12121">
    <property type="entry name" value="CARBON CATABOLITE REPRESSOR PROTEIN 4"/>
    <property type="match status" value="1"/>
</dbReference>
<dbReference type="GO" id="GO:0004535">
    <property type="term" value="F:poly(A)-specific ribonuclease activity"/>
    <property type="evidence" value="ECO:0007669"/>
    <property type="project" value="UniProtKB-EC"/>
</dbReference>
<dbReference type="InterPro" id="IPR036691">
    <property type="entry name" value="Endo/exonu/phosph_ase_sf"/>
</dbReference>
<reference evidence="2 3" key="3">
    <citation type="journal article" date="2016" name="Sci. Rep.">
        <title>Genome-wide diversity and gene expression profiling of Babesia microti isolates identify polymorphic genes that mediate host-pathogen interactions.</title>
        <authorList>
            <person name="Silva J.C."/>
            <person name="Cornillot E."/>
            <person name="McCracken C."/>
            <person name="Usmani-Brown S."/>
            <person name="Dwivedi A."/>
            <person name="Ifeonu O.O."/>
            <person name="Crabtree J."/>
            <person name="Gotia H.T."/>
            <person name="Virji A.Z."/>
            <person name="Reynes C."/>
            <person name="Colinge J."/>
            <person name="Kumar V."/>
            <person name="Lawres L."/>
            <person name="Pazzi J.E."/>
            <person name="Pablo J.V."/>
            <person name="Hung C."/>
            <person name="Brancato J."/>
            <person name="Kumari P."/>
            <person name="Orvis J."/>
            <person name="Tretina K."/>
            <person name="Chibucos M."/>
            <person name="Ott S."/>
            <person name="Sadzewicz L."/>
            <person name="Sengamalay N."/>
            <person name="Shetty A.C."/>
            <person name="Su Q."/>
            <person name="Tallon L."/>
            <person name="Fraser C.M."/>
            <person name="Frutos R."/>
            <person name="Molina D.M."/>
            <person name="Krause P.J."/>
            <person name="Ben Mamoun C."/>
        </authorList>
    </citation>
    <scope>NUCLEOTIDE SEQUENCE [LARGE SCALE GENOMIC DNA]</scope>
    <source>
        <strain evidence="2 3">RI</strain>
    </source>
</reference>
<dbReference type="PANTHER" id="PTHR12121:SF37">
    <property type="entry name" value="2',5'-PHOSPHODIESTERASE 12"/>
    <property type="match status" value="1"/>
</dbReference>
<keyword evidence="3" id="KW-1185">Reference proteome</keyword>
<dbReference type="Pfam" id="PF03372">
    <property type="entry name" value="Exo_endo_phos"/>
    <property type="match status" value="1"/>
</dbReference>
<organism evidence="2 3">
    <name type="scientific">Babesia microti (strain RI)</name>
    <dbReference type="NCBI Taxonomy" id="1133968"/>
    <lineage>
        <taxon>Eukaryota</taxon>
        <taxon>Sar</taxon>
        <taxon>Alveolata</taxon>
        <taxon>Apicomplexa</taxon>
        <taxon>Aconoidasida</taxon>
        <taxon>Piroplasmida</taxon>
        <taxon>Babesiidae</taxon>
        <taxon>Babesia</taxon>
    </lineage>
</organism>
<dbReference type="GeneID" id="24426612"/>
<dbReference type="KEGG" id="bmic:BmR1_04g09945"/>
<accession>I7JE36</accession>
<gene>
    <name evidence="2" type="ORF">BmR1_04g09945</name>
</gene>
<dbReference type="SUPFAM" id="SSF56219">
    <property type="entry name" value="DNase I-like"/>
    <property type="match status" value="1"/>
</dbReference>
<sequence length="650" mass="73721">MLSLLLFIPSITSQFRHFPPKRYVKLRIVPKYDCMYKNIYLLSKTIDYTTIGSPFRMYSTKMDAGTTSVASIPPGDNIITINLNYNGNVIILNRSKSELLRNTLNRLHISILKTLDKGKSGNNKLKISLSDISLLDDNCNQIDMDTPIVDALLSAKYFSIISSKIPIVVTEPFLKNLKLHLKPLIGSPILPNFELESWAQIDDLEFEWLNQKNGDTTSIVHKSDHPTFNVSNGLTGELAVKIYKKGSAVGYTTNYLPINKFDYIPWQCERIAKLGIKDPKNVRVISFNILAPIYLTSYESISTFFPYCDPEALSVSHRIPLILRELTLLQPDIACLQEVSQNVYTDYLKKGLKGYDGWFKVKSGNVYEGCACLYNKDRFVLIEKLDLNFNSLMRTHYYSSMAKQILKGWPDISFDNYHTIYQIGLLREKCNNGKWVIVGNSHFFYHPHAKHIRFIQALVFISQLEIFEELTIDKYKISESSLKMFVCGDLNSKPEESVYELFTKGFAPSDHPDICIRKYKINPSHSNLPLHFGPPIDLSSSVQTADGITIPSETTYPMGKLEPNIISTRKSTFSSVYKGIGTEGSGVELEFSNIVETFDGLLDYIFYKNSKFVKALEGISKSEGRKDRGLPSLVYPSDHISIGADFDIDN</sequence>
<dbReference type="GO" id="GO:0000288">
    <property type="term" value="P:nuclear-transcribed mRNA catabolic process, deadenylation-dependent decay"/>
    <property type="evidence" value="ECO:0007669"/>
    <property type="project" value="TreeGrafter"/>
</dbReference>
<dbReference type="InterPro" id="IPR050410">
    <property type="entry name" value="CCR4/nocturin_mRNA_transcr"/>
</dbReference>
<dbReference type="InterPro" id="IPR005135">
    <property type="entry name" value="Endo/exonuclease/phosphatase"/>
</dbReference>
<feature type="domain" description="Endonuclease/exonuclease/phosphatase" evidence="1">
    <location>
        <begin position="311"/>
        <end position="639"/>
    </location>
</feature>
<dbReference type="AlphaFoldDB" id="I7JE36"/>
<dbReference type="VEuPathDB" id="PiroplasmaDB:BmR1_04g09945"/>
<name>I7JE36_BABMR</name>
<keyword evidence="2" id="KW-0378">Hydrolase</keyword>
<proteinExistence type="predicted"/>
<reference evidence="2 3" key="2">
    <citation type="journal article" date="2013" name="PLoS ONE">
        <title>Whole genome mapping and re-organization of the nuclear and mitochondrial genomes of Babesia microti isolates.</title>
        <authorList>
            <person name="Cornillot E."/>
            <person name="Dassouli A."/>
            <person name="Garg A."/>
            <person name="Pachikara N."/>
            <person name="Randazzo S."/>
            <person name="Depoix D."/>
            <person name="Carcy B."/>
            <person name="Delbecq S."/>
            <person name="Frutos R."/>
            <person name="Silva J.C."/>
            <person name="Sutton R."/>
            <person name="Krause P.J."/>
            <person name="Mamoun C.B."/>
        </authorList>
    </citation>
    <scope>NUCLEOTIDE SEQUENCE [LARGE SCALE GENOMIC DNA]</scope>
    <source>
        <strain evidence="2 3">RI</strain>
    </source>
</reference>